<dbReference type="EMBL" id="CP048836">
    <property type="protein sequence ID" value="QID16644.1"/>
    <property type="molecule type" value="Genomic_DNA"/>
</dbReference>
<feature type="domain" description="Solute-binding protein family 3/N-terminal" evidence="2">
    <location>
        <begin position="36"/>
        <end position="278"/>
    </location>
</feature>
<gene>
    <name evidence="3" type="ORF">G3580_02760</name>
</gene>
<accession>A0A6C1B351</accession>
<feature type="signal peptide" evidence="1">
    <location>
        <begin position="1"/>
        <end position="28"/>
    </location>
</feature>
<dbReference type="Proteomes" id="UP000501991">
    <property type="component" value="Chromosome"/>
</dbReference>
<dbReference type="AlphaFoldDB" id="A0A6C1B351"/>
<keyword evidence="4" id="KW-1185">Reference proteome</keyword>
<evidence type="ECO:0000256" key="1">
    <source>
        <dbReference type="SAM" id="SignalP"/>
    </source>
</evidence>
<dbReference type="RefSeq" id="WP_173763812.1">
    <property type="nucleotide sequence ID" value="NZ_CP048836.1"/>
</dbReference>
<evidence type="ECO:0000313" key="3">
    <source>
        <dbReference type="EMBL" id="QID16644.1"/>
    </source>
</evidence>
<organism evidence="3 4">
    <name type="scientific">Nitrogeniibacter mangrovi</name>
    <dbReference type="NCBI Taxonomy" id="2016596"/>
    <lineage>
        <taxon>Bacteria</taxon>
        <taxon>Pseudomonadati</taxon>
        <taxon>Pseudomonadota</taxon>
        <taxon>Betaproteobacteria</taxon>
        <taxon>Rhodocyclales</taxon>
        <taxon>Zoogloeaceae</taxon>
        <taxon>Nitrogeniibacter</taxon>
    </lineage>
</organism>
<evidence type="ECO:0000313" key="4">
    <source>
        <dbReference type="Proteomes" id="UP000501991"/>
    </source>
</evidence>
<feature type="chain" id="PRO_5025669141" evidence="1">
    <location>
        <begin position="29"/>
        <end position="290"/>
    </location>
</feature>
<proteinExistence type="predicted"/>
<dbReference type="Gene3D" id="3.40.190.10">
    <property type="entry name" value="Periplasmic binding protein-like II"/>
    <property type="match status" value="2"/>
</dbReference>
<dbReference type="InterPro" id="IPR001638">
    <property type="entry name" value="Solute-binding_3/MltF_N"/>
</dbReference>
<dbReference type="SMART" id="SM00062">
    <property type="entry name" value="PBPb"/>
    <property type="match status" value="1"/>
</dbReference>
<reference evidence="3 4" key="1">
    <citation type="submission" date="2020-02" db="EMBL/GenBank/DDBJ databases">
        <title>Nitrogenibacter mangrovi gen. nov., sp. nov. isolated from mangrove sediment, a denitrifying betaproteobacterium.</title>
        <authorList>
            <person name="Liao H."/>
            <person name="Tian Y."/>
        </authorList>
    </citation>
    <scope>NUCLEOTIDE SEQUENCE [LARGE SCALE GENOMIC DNA]</scope>
    <source>
        <strain evidence="3 4">M9-3-2</strain>
    </source>
</reference>
<dbReference type="InterPro" id="IPR022448">
    <property type="entry name" value="Quinoprotein_dehydrogenase"/>
</dbReference>
<evidence type="ECO:0000259" key="2">
    <source>
        <dbReference type="SMART" id="SM00062"/>
    </source>
</evidence>
<dbReference type="NCBIfam" id="TIGR03871">
    <property type="entry name" value="ABC_peri_MoxJ_2"/>
    <property type="match status" value="1"/>
</dbReference>
<dbReference type="SUPFAM" id="SSF53850">
    <property type="entry name" value="Periplasmic binding protein-like II"/>
    <property type="match status" value="1"/>
</dbReference>
<keyword evidence="1" id="KW-0732">Signal</keyword>
<name>A0A6C1B351_9RHOO</name>
<dbReference type="KEGG" id="azq:G3580_02760"/>
<protein>
    <submittedName>
        <fullName evidence="3">Quinoprotein dehydrogenase-associated putative ABC transporter substrate-binding protein</fullName>
    </submittedName>
</protein>
<sequence>MKISRIAGAARRCLAVAIALSLPVVAAAAGDMDRKAFRVCKDGNNLPFSNTAGEGFEDRIAALFAEDLGVPVKDFTFPQRLGFIRNTLRNKVPGEDYPCDVVMGVPAGWGQVASTKPYYRSTWALVFPPRGALAEVTTEDQFLHNDAVRKNQVRIGVFDRSPGSAWLSHHHLVDAGVPYRSMHPNPDVTPADLVATDLKDGKIAAAVVWGPIAGHLARGVGEGKWRVVPLNSEPGVRFDYAMAMGVRRGEDAWRAQIEALIDRHRDQIAAILAEYQVPTLPLEEAGNAAR</sequence>